<proteinExistence type="predicted"/>
<dbReference type="OrthoDB" id="9775208at2"/>
<keyword evidence="3" id="KW-0808">Transferase</keyword>
<dbReference type="AlphaFoldDB" id="A0A517MKF4"/>
<dbReference type="GO" id="GO:0009011">
    <property type="term" value="F:alpha-1,4-glucan glucosyltransferase (ADP-glucose donor) activity"/>
    <property type="evidence" value="ECO:0007669"/>
    <property type="project" value="UniProtKB-EC"/>
</dbReference>
<dbReference type="PANTHER" id="PTHR12526">
    <property type="entry name" value="GLYCOSYLTRANSFERASE"/>
    <property type="match status" value="1"/>
</dbReference>
<dbReference type="EMBL" id="CP036262">
    <property type="protein sequence ID" value="QDS95369.1"/>
    <property type="molecule type" value="Genomic_DNA"/>
</dbReference>
<protein>
    <submittedName>
        <fullName evidence="3">Capsular glucan synthase</fullName>
        <ecNumber evidence="3">2.4.1.21</ecNumber>
    </submittedName>
</protein>
<gene>
    <name evidence="3" type="primary">glgA_2</name>
    <name evidence="3" type="ORF">FF011L_41650</name>
</gene>
<dbReference type="SUPFAM" id="SSF53756">
    <property type="entry name" value="UDP-Glycosyltransferase/glycogen phosphorylase"/>
    <property type="match status" value="1"/>
</dbReference>
<dbReference type="EC" id="2.4.1.21" evidence="3"/>
<dbReference type="Pfam" id="PF00534">
    <property type="entry name" value="Glycos_transf_1"/>
    <property type="match status" value="1"/>
</dbReference>
<dbReference type="Pfam" id="PF13439">
    <property type="entry name" value="Glyco_transf_4"/>
    <property type="match status" value="1"/>
</dbReference>
<dbReference type="InterPro" id="IPR028098">
    <property type="entry name" value="Glyco_trans_4-like_N"/>
</dbReference>
<dbReference type="InterPro" id="IPR001296">
    <property type="entry name" value="Glyco_trans_1"/>
</dbReference>
<dbReference type="KEGG" id="rml:FF011L_41650"/>
<feature type="domain" description="Glycosyltransferase subfamily 4-like N-terminal" evidence="2">
    <location>
        <begin position="45"/>
        <end position="203"/>
    </location>
</feature>
<reference evidence="3 4" key="1">
    <citation type="submission" date="2019-02" db="EMBL/GenBank/DDBJ databases">
        <title>Deep-cultivation of Planctomycetes and their phenomic and genomic characterization uncovers novel biology.</title>
        <authorList>
            <person name="Wiegand S."/>
            <person name="Jogler M."/>
            <person name="Boedeker C."/>
            <person name="Pinto D."/>
            <person name="Vollmers J."/>
            <person name="Rivas-Marin E."/>
            <person name="Kohn T."/>
            <person name="Peeters S.H."/>
            <person name="Heuer A."/>
            <person name="Rast P."/>
            <person name="Oberbeckmann S."/>
            <person name="Bunk B."/>
            <person name="Jeske O."/>
            <person name="Meyerdierks A."/>
            <person name="Storesund J.E."/>
            <person name="Kallscheuer N."/>
            <person name="Luecker S."/>
            <person name="Lage O.M."/>
            <person name="Pohl T."/>
            <person name="Merkel B.J."/>
            <person name="Hornburger P."/>
            <person name="Mueller R.-W."/>
            <person name="Bruemmer F."/>
            <person name="Labrenz M."/>
            <person name="Spormann A.M."/>
            <person name="Op den Camp H."/>
            <person name="Overmann J."/>
            <person name="Amann R."/>
            <person name="Jetten M.S.M."/>
            <person name="Mascher T."/>
            <person name="Medema M.H."/>
            <person name="Devos D.P."/>
            <person name="Kaster A.-K."/>
            <person name="Ovreas L."/>
            <person name="Rohde M."/>
            <person name="Galperin M.Y."/>
            <person name="Jogler C."/>
        </authorList>
    </citation>
    <scope>NUCLEOTIDE SEQUENCE [LARGE SCALE GENOMIC DNA]</scope>
    <source>
        <strain evidence="3 4">FF011L</strain>
    </source>
</reference>
<evidence type="ECO:0000313" key="4">
    <source>
        <dbReference type="Proteomes" id="UP000320672"/>
    </source>
</evidence>
<keyword evidence="3" id="KW-0328">Glycosyltransferase</keyword>
<dbReference type="Gene3D" id="3.40.50.2000">
    <property type="entry name" value="Glycogen Phosphorylase B"/>
    <property type="match status" value="2"/>
</dbReference>
<evidence type="ECO:0000313" key="3">
    <source>
        <dbReference type="EMBL" id="QDS95369.1"/>
    </source>
</evidence>
<feature type="domain" description="Glycosyl transferase family 1" evidence="1">
    <location>
        <begin position="214"/>
        <end position="377"/>
    </location>
</feature>
<sequence length="405" mass="44171">MPTSYASTVSVENIILMPTSSAFDPAASVLETLSVLHVVNGEHFSGAERVQAHLGRCLPNFGVKADFVSVKPGRFADYLDHQEGACGNGFRVPMKSRFDLLAARQIAKLATERNYSLMHAHTPRTALATSIASRLSGIPWIYHVHSPAAEDSSRQWANRMNAWIENLSLKNVSHLITVSNSLRRHMISAGWDAGKVTVVHNGVPAVCPPRKTTPRVGGKWQLGMVALMRQRKGLEVALEAISHLKNTDDDVHLRFIGPFETESYERMIHAKVTELQVEDRVEFVGFAADVPQALSNLDAMVLPSLYGEGLPMVVLEAMAAGLPVIATDVEGTPEAIRHGQEGLLAIAGCPISLAEQIHSLVEGEHTWLQLSAAAYKRHAEHFSDAAMAEGTAAVYRRVLEETAKQ</sequence>
<dbReference type="PANTHER" id="PTHR12526:SF636">
    <property type="entry name" value="BLL3647 PROTEIN"/>
    <property type="match status" value="1"/>
</dbReference>
<name>A0A517MKF4_9BACT</name>
<accession>A0A517MKF4</accession>
<dbReference type="Proteomes" id="UP000320672">
    <property type="component" value="Chromosome"/>
</dbReference>
<evidence type="ECO:0000259" key="2">
    <source>
        <dbReference type="Pfam" id="PF13439"/>
    </source>
</evidence>
<dbReference type="RefSeq" id="WP_145353462.1">
    <property type="nucleotide sequence ID" value="NZ_CP036262.1"/>
</dbReference>
<keyword evidence="4" id="KW-1185">Reference proteome</keyword>
<evidence type="ECO:0000259" key="1">
    <source>
        <dbReference type="Pfam" id="PF00534"/>
    </source>
</evidence>
<organism evidence="3 4">
    <name type="scientific">Roseimaritima multifibrata</name>
    <dbReference type="NCBI Taxonomy" id="1930274"/>
    <lineage>
        <taxon>Bacteria</taxon>
        <taxon>Pseudomonadati</taxon>
        <taxon>Planctomycetota</taxon>
        <taxon>Planctomycetia</taxon>
        <taxon>Pirellulales</taxon>
        <taxon>Pirellulaceae</taxon>
        <taxon>Roseimaritima</taxon>
    </lineage>
</organism>